<gene>
    <name evidence="1" type="ORF">BN1723_021068</name>
</gene>
<evidence type="ECO:0000313" key="2">
    <source>
        <dbReference type="Proteomes" id="UP000045706"/>
    </source>
</evidence>
<proteinExistence type="predicted"/>
<dbReference type="Proteomes" id="UP000045706">
    <property type="component" value="Unassembled WGS sequence"/>
</dbReference>
<name>A0A0G4LVN4_VERLO</name>
<feature type="non-terminal residue" evidence="1">
    <location>
        <position position="16"/>
    </location>
</feature>
<dbReference type="EMBL" id="CVQI01018052">
    <property type="protein sequence ID" value="CRK25645.1"/>
    <property type="molecule type" value="Genomic_DNA"/>
</dbReference>
<protein>
    <submittedName>
        <fullName evidence="1">Uncharacterized protein</fullName>
    </submittedName>
</protein>
<sequence length="16" mass="2037">MADEDSMRKRQLEEWL</sequence>
<accession>A0A0G4LVN4</accession>
<evidence type="ECO:0000313" key="1">
    <source>
        <dbReference type="EMBL" id="CRK25645.1"/>
    </source>
</evidence>
<reference evidence="2" key="1">
    <citation type="submission" date="2015-05" db="EMBL/GenBank/DDBJ databases">
        <authorList>
            <person name="Fogelqvist Johan"/>
        </authorList>
    </citation>
    <scope>NUCLEOTIDE SEQUENCE [LARGE SCALE GENOMIC DNA]</scope>
</reference>
<dbReference type="AlphaFoldDB" id="A0A0G4LVN4"/>
<organism evidence="1 2">
    <name type="scientific">Verticillium longisporum</name>
    <name type="common">Verticillium dahliae var. longisporum</name>
    <dbReference type="NCBI Taxonomy" id="100787"/>
    <lineage>
        <taxon>Eukaryota</taxon>
        <taxon>Fungi</taxon>
        <taxon>Dikarya</taxon>
        <taxon>Ascomycota</taxon>
        <taxon>Pezizomycotina</taxon>
        <taxon>Sordariomycetes</taxon>
        <taxon>Hypocreomycetidae</taxon>
        <taxon>Glomerellales</taxon>
        <taxon>Plectosphaerellaceae</taxon>
        <taxon>Verticillium</taxon>
    </lineage>
</organism>